<evidence type="ECO:0000256" key="1">
    <source>
        <dbReference type="SAM" id="Phobius"/>
    </source>
</evidence>
<evidence type="ECO:0000313" key="2">
    <source>
        <dbReference type="EMBL" id="AVM47942.1"/>
    </source>
</evidence>
<reference evidence="3" key="1">
    <citation type="submission" date="2018-02" db="EMBL/GenBank/DDBJ databases">
        <authorList>
            <person name="Holder M.E."/>
            <person name="Ajami N.J."/>
            <person name="Petrosino J.F."/>
        </authorList>
    </citation>
    <scope>NUCLEOTIDE SEQUENCE [LARGE SCALE GENOMIC DNA]</scope>
    <source>
        <strain evidence="3">CCUG 47132</strain>
    </source>
</reference>
<gene>
    <name evidence="2" type="ORF">C5Q96_03450</name>
</gene>
<keyword evidence="1" id="KW-1133">Transmembrane helix</keyword>
<dbReference type="KEGG" id="mdv:C5Q96_03450"/>
<sequence>MRKDNLKLILGLVCICLLSTPISTFISDHINVTTDEFSISRITNFAWSIRIACLILAMYFLSNDNNQK</sequence>
<accession>A0A2S0L3R6</accession>
<name>A0A2S0L3R6_9FIRM</name>
<keyword evidence="3" id="KW-1185">Reference proteome</keyword>
<proteinExistence type="predicted"/>
<feature type="transmembrane region" description="Helical" evidence="1">
    <location>
        <begin position="42"/>
        <end position="61"/>
    </location>
</feature>
<organism evidence="2 3">
    <name type="scientific">Mogibacterium diversum</name>
    <dbReference type="NCBI Taxonomy" id="114527"/>
    <lineage>
        <taxon>Bacteria</taxon>
        <taxon>Bacillati</taxon>
        <taxon>Bacillota</taxon>
        <taxon>Clostridia</taxon>
        <taxon>Peptostreptococcales</taxon>
        <taxon>Anaerovoracaceae</taxon>
        <taxon>Mogibacterium</taxon>
    </lineage>
</organism>
<dbReference type="EMBL" id="CP027228">
    <property type="protein sequence ID" value="AVM47942.1"/>
    <property type="molecule type" value="Genomic_DNA"/>
</dbReference>
<keyword evidence="1" id="KW-0812">Transmembrane</keyword>
<evidence type="ECO:0000313" key="3">
    <source>
        <dbReference type="Proteomes" id="UP000237883"/>
    </source>
</evidence>
<dbReference type="Proteomes" id="UP000237883">
    <property type="component" value="Chromosome"/>
</dbReference>
<dbReference type="AlphaFoldDB" id="A0A2S0L3R6"/>
<protein>
    <submittedName>
        <fullName evidence="2">Uncharacterized protein</fullName>
    </submittedName>
</protein>
<keyword evidence="1" id="KW-0472">Membrane</keyword>